<dbReference type="InterPro" id="IPR037235">
    <property type="entry name" value="TRCF-like_C_D7"/>
</dbReference>
<evidence type="ECO:0000256" key="6">
    <source>
        <dbReference type="ARBA" id="ARBA00022840"/>
    </source>
</evidence>
<evidence type="ECO:0000259" key="10">
    <source>
        <dbReference type="PROSITE" id="PS51192"/>
    </source>
</evidence>
<dbReference type="SUPFAM" id="SSF141259">
    <property type="entry name" value="CarD-like"/>
    <property type="match status" value="1"/>
</dbReference>
<gene>
    <name evidence="9 12" type="primary">mfd</name>
    <name evidence="12" type="ORF">GCM10007100_38140</name>
</gene>
<dbReference type="GO" id="GO:0005737">
    <property type="term" value="C:cytoplasm"/>
    <property type="evidence" value="ECO:0007669"/>
    <property type="project" value="UniProtKB-SubCell"/>
</dbReference>
<comment type="subcellular location">
    <subcellularLocation>
        <location evidence="9">Cytoplasm</location>
    </subcellularLocation>
</comment>
<dbReference type="Pfam" id="PF17757">
    <property type="entry name" value="UvrB_inter"/>
    <property type="match status" value="1"/>
</dbReference>
<dbReference type="Gene3D" id="3.40.50.300">
    <property type="entry name" value="P-loop containing nucleotide triphosphate hydrolases"/>
    <property type="match status" value="2"/>
</dbReference>
<accession>A0A918TYF2</accession>
<name>A0A918TYF2_9BACT</name>
<dbReference type="SUPFAM" id="SSF52540">
    <property type="entry name" value="P-loop containing nucleoside triphosphate hydrolases"/>
    <property type="match status" value="3"/>
</dbReference>
<keyword evidence="3 9" id="KW-0227">DNA damage</keyword>
<dbReference type="GO" id="GO:0000716">
    <property type="term" value="P:transcription-coupled nucleotide-excision repair, DNA damage recognition"/>
    <property type="evidence" value="ECO:0007669"/>
    <property type="project" value="UniProtKB-UniRule"/>
</dbReference>
<dbReference type="PANTHER" id="PTHR47964">
    <property type="entry name" value="ATP-DEPENDENT DNA HELICASE HOMOLOG RECG, CHLOROPLASTIC"/>
    <property type="match status" value="1"/>
</dbReference>
<dbReference type="InterPro" id="IPR027417">
    <property type="entry name" value="P-loop_NTPase"/>
</dbReference>
<dbReference type="GO" id="GO:0003678">
    <property type="term" value="F:DNA helicase activity"/>
    <property type="evidence" value="ECO:0007669"/>
    <property type="project" value="TreeGrafter"/>
</dbReference>
<dbReference type="InterPro" id="IPR004576">
    <property type="entry name" value="Mfd"/>
</dbReference>
<keyword evidence="13" id="KW-1185">Reference proteome</keyword>
<comment type="function">
    <text evidence="9">Couples transcription and DNA repair by recognizing RNA polymerase (RNAP) stalled at DNA lesions. Mediates ATP-dependent release of RNAP and its truncated transcript from the DNA, and recruitment of nucleotide excision repair machinery to the damaged site.</text>
</comment>
<dbReference type="GO" id="GO:0006355">
    <property type="term" value="P:regulation of DNA-templated transcription"/>
    <property type="evidence" value="ECO:0007669"/>
    <property type="project" value="UniProtKB-UniRule"/>
</dbReference>
<dbReference type="GO" id="GO:0016787">
    <property type="term" value="F:hydrolase activity"/>
    <property type="evidence" value="ECO:0007669"/>
    <property type="project" value="UniProtKB-KW"/>
</dbReference>
<dbReference type="InterPro" id="IPR011545">
    <property type="entry name" value="DEAD/DEAH_box_helicase_dom"/>
</dbReference>
<dbReference type="InterPro" id="IPR014001">
    <property type="entry name" value="Helicase_ATP-bd"/>
</dbReference>
<dbReference type="InterPro" id="IPR036101">
    <property type="entry name" value="CarD-like/TRCF_RID_sf"/>
</dbReference>
<dbReference type="Gene3D" id="3.40.50.11180">
    <property type="match status" value="1"/>
</dbReference>
<comment type="similarity">
    <text evidence="9">In the N-terminal section; belongs to the UvrB family.</text>
</comment>
<keyword evidence="7 9" id="KW-0238">DNA-binding</keyword>
<dbReference type="AlphaFoldDB" id="A0A918TYF2"/>
<dbReference type="RefSeq" id="WP_189573982.1">
    <property type="nucleotide sequence ID" value="NZ_BMXI01000021.1"/>
</dbReference>
<keyword evidence="2 9" id="KW-0547">Nucleotide-binding</keyword>
<sequence length="1037" mass="116105">MLEGDEFVSQILGSLLEKTSAHAGQSWGPVEEPARTFVSASLAHAKRAAGHRLWIEIDNPRQRNQLEEELSSFPGPKPIVIPAPELQNETNIGAGGDWQLALHQLAADTVGAPVLLSPSAWQAHAPRADSLREAALELYPDLTLEPSDLEKQLTEQDFEKVPKVHGRLQFARRGGILDLFPANTTHPIRLEFFDDTLESLREFDIHSQTTIKRLEHVRLQLTSPDADESTLQDWVGKDDLVLTFGDRDEVSPSHLVLTDAPTENEITLPALSLPIASLDSGDFVMHDFQRDAVLRQMDDWLADGWTILLTSSNKGEHHRFHEISSNKFAKAKGVLTWNQWLPRGFILPEQKAAFISLSELFGRFNKPVRLSELDKQRAQTTRLDVEELREEELVIHAEYGLGRFEGIQYDDEGREELILRYRDEASVAVPLSHAHLVARYIGTGGATPDLSKLGSEKWKKTRVQAEKAIRDYAARLLKVQAERETVAGYAHPPDSKWMWDFENAFPYTETPDQLSAISATKADMESKQPMDRLICGDVGFGKTEVAIRAAFKAVTGGSQVVMLCPTTVLAEQHHRNFCARMSEFPITIHLLNRFRTPSEVRETLKGLADGSVDIVIGTHRLLSPDLIYHNLGLVVVDEEQRFGVKHKEALKERFRQIDVLTLSATPIPRTLYFSLMGVRDMSTIDTAPPNRNPVKTEIHQYDERLIKKAIENELARGGQVFFLHNRVGTIDYMGERIQELVPKAKIVIGHGQMDKDELEVVMHKFVSGEADILLATTIIESGIDIPNANTILIDRADRFGLADLYQLRGRVGRSDRQAYAFLFLPRDAVTGGDSRKRLNAIRQYTALGSGFRIAMRDLEIRGAGSLLGTKQSGHMAAIGFDLYCQLLRQSVEELQGKKHTRPADLVLRADIISFTEGRHEKGQLPAYLPATYIPEAKERVAAYRALATLGNPAELKALGDQWRDRYGRLPKPAKNLLLSTRLRLAGAAIGADLLEIKNSRLIIQKNGGYLSGNTFPRLHAKSAEKQIEEAIRLLNEH</sequence>
<dbReference type="NCBIfam" id="TIGR00580">
    <property type="entry name" value="mfd"/>
    <property type="match status" value="1"/>
</dbReference>
<dbReference type="Pfam" id="PF00271">
    <property type="entry name" value="Helicase_C"/>
    <property type="match status" value="1"/>
</dbReference>
<dbReference type="CDD" id="cd17991">
    <property type="entry name" value="DEXHc_TRCF"/>
    <property type="match status" value="1"/>
</dbReference>
<dbReference type="SMART" id="SM01058">
    <property type="entry name" value="CarD_TRCF"/>
    <property type="match status" value="1"/>
</dbReference>
<dbReference type="Gene3D" id="3.30.2060.10">
    <property type="entry name" value="Penicillin-binding protein 1b domain"/>
    <property type="match status" value="1"/>
</dbReference>
<evidence type="ECO:0000259" key="11">
    <source>
        <dbReference type="PROSITE" id="PS51194"/>
    </source>
</evidence>
<comment type="caution">
    <text evidence="12">The sequence shown here is derived from an EMBL/GenBank/DDBJ whole genome shotgun (WGS) entry which is preliminary data.</text>
</comment>
<evidence type="ECO:0000256" key="3">
    <source>
        <dbReference type="ARBA" id="ARBA00022763"/>
    </source>
</evidence>
<dbReference type="Gene3D" id="2.40.10.170">
    <property type="match status" value="1"/>
</dbReference>
<comment type="similarity">
    <text evidence="9">In the C-terminal section; belongs to the helicase family. RecG subfamily.</text>
</comment>
<protein>
    <recommendedName>
        <fullName evidence="9">Transcription-repair-coupling factor</fullName>
        <shortName evidence="9">TRCF</shortName>
        <ecNumber evidence="9">3.6.4.-</ecNumber>
    </recommendedName>
</protein>
<dbReference type="SMART" id="SM00487">
    <property type="entry name" value="DEXDc"/>
    <property type="match status" value="1"/>
</dbReference>
<reference evidence="12" key="1">
    <citation type="journal article" date="2014" name="Int. J. Syst. Evol. Microbiol.">
        <title>Complete genome sequence of Corynebacterium casei LMG S-19264T (=DSM 44701T), isolated from a smear-ripened cheese.</title>
        <authorList>
            <consortium name="US DOE Joint Genome Institute (JGI-PGF)"/>
            <person name="Walter F."/>
            <person name="Albersmeier A."/>
            <person name="Kalinowski J."/>
            <person name="Ruckert C."/>
        </authorList>
    </citation>
    <scope>NUCLEOTIDE SEQUENCE</scope>
    <source>
        <strain evidence="12">KCTC 12988</strain>
    </source>
</reference>
<keyword evidence="1 9" id="KW-0963">Cytoplasm</keyword>
<evidence type="ECO:0000313" key="13">
    <source>
        <dbReference type="Proteomes" id="UP000644507"/>
    </source>
</evidence>
<evidence type="ECO:0000256" key="7">
    <source>
        <dbReference type="ARBA" id="ARBA00023125"/>
    </source>
</evidence>
<dbReference type="Proteomes" id="UP000644507">
    <property type="component" value="Unassembled WGS sequence"/>
</dbReference>
<evidence type="ECO:0000313" key="12">
    <source>
        <dbReference type="EMBL" id="GHC66590.1"/>
    </source>
</evidence>
<dbReference type="Pfam" id="PF02559">
    <property type="entry name" value="CarD_TRCF_RID"/>
    <property type="match status" value="1"/>
</dbReference>
<dbReference type="Gene3D" id="3.90.1150.50">
    <property type="entry name" value="Transcription-repair-coupling factor, D7 domain"/>
    <property type="match status" value="1"/>
</dbReference>
<dbReference type="PROSITE" id="PS51194">
    <property type="entry name" value="HELICASE_CTER"/>
    <property type="match status" value="1"/>
</dbReference>
<evidence type="ECO:0000256" key="8">
    <source>
        <dbReference type="ARBA" id="ARBA00023204"/>
    </source>
</evidence>
<dbReference type="GO" id="GO:0005524">
    <property type="term" value="F:ATP binding"/>
    <property type="evidence" value="ECO:0007669"/>
    <property type="project" value="UniProtKB-UniRule"/>
</dbReference>
<evidence type="ECO:0000256" key="9">
    <source>
        <dbReference type="HAMAP-Rule" id="MF_00969"/>
    </source>
</evidence>
<dbReference type="PANTHER" id="PTHR47964:SF1">
    <property type="entry name" value="ATP-DEPENDENT DNA HELICASE HOMOLOG RECG, CHLOROPLASTIC"/>
    <property type="match status" value="1"/>
</dbReference>
<dbReference type="HAMAP" id="MF_00969">
    <property type="entry name" value="TRCF"/>
    <property type="match status" value="1"/>
</dbReference>
<feature type="domain" description="Helicase ATP-binding" evidence="10">
    <location>
        <begin position="523"/>
        <end position="684"/>
    </location>
</feature>
<proteinExistence type="inferred from homology"/>
<keyword evidence="5" id="KW-0347">Helicase</keyword>
<dbReference type="Pfam" id="PF00270">
    <property type="entry name" value="DEAD"/>
    <property type="match status" value="1"/>
</dbReference>
<dbReference type="EC" id="3.6.4.-" evidence="9"/>
<keyword evidence="4 9" id="KW-0378">Hydrolase</keyword>
<organism evidence="12 13">
    <name type="scientific">Roseibacillus persicicus</name>
    <dbReference type="NCBI Taxonomy" id="454148"/>
    <lineage>
        <taxon>Bacteria</taxon>
        <taxon>Pseudomonadati</taxon>
        <taxon>Verrucomicrobiota</taxon>
        <taxon>Verrucomicrobiia</taxon>
        <taxon>Verrucomicrobiales</taxon>
        <taxon>Verrucomicrobiaceae</taxon>
        <taxon>Roseibacillus</taxon>
    </lineage>
</organism>
<dbReference type="InterPro" id="IPR003711">
    <property type="entry name" value="CarD-like/TRCF_RID"/>
</dbReference>
<feature type="domain" description="Helicase C-terminal" evidence="11">
    <location>
        <begin position="697"/>
        <end position="859"/>
    </location>
</feature>
<dbReference type="GO" id="GO:0003684">
    <property type="term" value="F:damaged DNA binding"/>
    <property type="evidence" value="ECO:0007669"/>
    <property type="project" value="InterPro"/>
</dbReference>
<dbReference type="InterPro" id="IPR005118">
    <property type="entry name" value="TRCF_C"/>
</dbReference>
<dbReference type="SUPFAM" id="SSF143517">
    <property type="entry name" value="TRCF domain-like"/>
    <property type="match status" value="1"/>
</dbReference>
<dbReference type="Pfam" id="PF03461">
    <property type="entry name" value="TRCF"/>
    <property type="match status" value="1"/>
</dbReference>
<evidence type="ECO:0000256" key="1">
    <source>
        <dbReference type="ARBA" id="ARBA00022490"/>
    </source>
</evidence>
<reference evidence="12" key="2">
    <citation type="submission" date="2020-09" db="EMBL/GenBank/DDBJ databases">
        <authorList>
            <person name="Sun Q."/>
            <person name="Kim S."/>
        </authorList>
    </citation>
    <scope>NUCLEOTIDE SEQUENCE</scope>
    <source>
        <strain evidence="12">KCTC 12988</strain>
    </source>
</reference>
<evidence type="ECO:0000256" key="5">
    <source>
        <dbReference type="ARBA" id="ARBA00022806"/>
    </source>
</evidence>
<dbReference type="InterPro" id="IPR047112">
    <property type="entry name" value="RecG/Mfd"/>
</dbReference>
<dbReference type="InterPro" id="IPR001650">
    <property type="entry name" value="Helicase_C-like"/>
</dbReference>
<keyword evidence="6 9" id="KW-0067">ATP-binding</keyword>
<keyword evidence="8 9" id="KW-0234">DNA repair</keyword>
<dbReference type="SMART" id="SM00490">
    <property type="entry name" value="HELICc"/>
    <property type="match status" value="1"/>
</dbReference>
<dbReference type="PROSITE" id="PS51192">
    <property type="entry name" value="HELICASE_ATP_BIND_1"/>
    <property type="match status" value="1"/>
</dbReference>
<dbReference type="EMBL" id="BMXI01000021">
    <property type="protein sequence ID" value="GHC66590.1"/>
    <property type="molecule type" value="Genomic_DNA"/>
</dbReference>
<evidence type="ECO:0000256" key="4">
    <source>
        <dbReference type="ARBA" id="ARBA00022801"/>
    </source>
</evidence>
<dbReference type="SMART" id="SM00982">
    <property type="entry name" value="TRCF"/>
    <property type="match status" value="1"/>
</dbReference>
<evidence type="ECO:0000256" key="2">
    <source>
        <dbReference type="ARBA" id="ARBA00022741"/>
    </source>
</evidence>
<dbReference type="InterPro" id="IPR041471">
    <property type="entry name" value="UvrB_inter"/>
</dbReference>